<name>A0A9E7SB30_9CAUD</name>
<reference evidence="2" key="1">
    <citation type="submission" date="2021-11" db="EMBL/GenBank/DDBJ databases">
        <title>The TAILOR 12: Case summaries of 12 patient that have undergone phage therapy for multidrug-resistant infections.</title>
        <authorList>
            <person name="Green S."/>
            <person name="Terwilliger A."/>
            <person name="Clark J."/>
            <person name="Salazar K."/>
            <person name="Maresso A."/>
        </authorList>
    </citation>
    <scope>NUCLEOTIDE SEQUENCE</scope>
</reference>
<sequence>MSGIEILAVGEQAQEEYEQKQQEANNNGTNGNLSTAPEDTEQAPETTTTQEGGEQSVEQEEDGDKKPEATEESEEEDGFYFGDTKVEIEVPTEISEALKGAKIDEGQLLKELFAKDGKFEVSEKTKAALDKAFGKQMVDGYLNLFRQQNQMALDSYKKELADTAAQIEVNTKDFNELVGGDEGWNELDAWASEHLDDAQLAQFNAVMSLPAEHYQAQRAVVEALQLKRDAQIKAAEGDQSVTLPTDGAGESNRSNSGALPASLSRAEFQELMFSERYKKDAQYAQQVDKIREMTIKREQSQRR</sequence>
<feature type="region of interest" description="Disordered" evidence="1">
    <location>
        <begin position="1"/>
        <end position="86"/>
    </location>
</feature>
<evidence type="ECO:0000313" key="2">
    <source>
        <dbReference type="EMBL" id="URY99230.1"/>
    </source>
</evidence>
<organism evidence="2 3">
    <name type="scientific">Klebsiella phage 6939</name>
    <dbReference type="NCBI Taxonomy" id="2912295"/>
    <lineage>
        <taxon>Viruses</taxon>
        <taxon>Duplodnaviria</taxon>
        <taxon>Heunggongvirae</taxon>
        <taxon>Uroviricota</taxon>
        <taxon>Caudoviricetes</taxon>
        <taxon>Autographivirales</taxon>
        <taxon>Autographivirales incertae sedis</taxon>
        <taxon>Reminisvirus</taxon>
        <taxon>Reminisvirus 6939</taxon>
    </lineage>
</organism>
<proteinExistence type="predicted"/>
<dbReference type="EMBL" id="OL362271">
    <property type="protein sequence ID" value="URY99230.1"/>
    <property type="molecule type" value="Genomic_DNA"/>
</dbReference>
<feature type="compositionally biased region" description="Low complexity" evidence="1">
    <location>
        <begin position="43"/>
        <end position="56"/>
    </location>
</feature>
<dbReference type="Proteomes" id="UP001056005">
    <property type="component" value="Segment"/>
</dbReference>
<keyword evidence="3" id="KW-1185">Reference proteome</keyword>
<evidence type="ECO:0000256" key="1">
    <source>
        <dbReference type="SAM" id="MobiDB-lite"/>
    </source>
</evidence>
<evidence type="ECO:0008006" key="4">
    <source>
        <dbReference type="Google" id="ProtNLM"/>
    </source>
</evidence>
<accession>A0A9E7SB30</accession>
<feature type="compositionally biased region" description="Polar residues" evidence="1">
    <location>
        <begin position="24"/>
        <end position="34"/>
    </location>
</feature>
<feature type="region of interest" description="Disordered" evidence="1">
    <location>
        <begin position="237"/>
        <end position="261"/>
    </location>
</feature>
<protein>
    <recommendedName>
        <fullName evidence="4">Scaffolding protein</fullName>
    </recommendedName>
</protein>
<gene>
    <name evidence="2" type="ORF">6939_0051</name>
</gene>
<evidence type="ECO:0000313" key="3">
    <source>
        <dbReference type="Proteomes" id="UP001056005"/>
    </source>
</evidence>